<dbReference type="InterPro" id="IPR032675">
    <property type="entry name" value="LRR_dom_sf"/>
</dbReference>
<evidence type="ECO:0008006" key="8">
    <source>
        <dbReference type="Google" id="ProtNLM"/>
    </source>
</evidence>
<reference evidence="6" key="2">
    <citation type="submission" date="2018-02" db="UniProtKB">
        <authorList>
            <consortium name="EnsemblPlants"/>
        </authorList>
    </citation>
    <scope>IDENTIFICATION</scope>
    <source>
        <strain evidence="6">Williams 82</strain>
    </source>
</reference>
<dbReference type="Gene3D" id="3.80.10.10">
    <property type="entry name" value="Ribonuclease Inhibitor"/>
    <property type="match status" value="1"/>
</dbReference>
<dbReference type="AlphaFoldDB" id="A0A0R0G4W6"/>
<evidence type="ECO:0000259" key="4">
    <source>
        <dbReference type="Pfam" id="PF25019"/>
    </source>
</evidence>
<name>A0A0R0G4W6_SOYBN</name>
<dbReference type="PRINTS" id="PR00364">
    <property type="entry name" value="DISEASERSIST"/>
</dbReference>
<evidence type="ECO:0000259" key="3">
    <source>
        <dbReference type="Pfam" id="PF00931"/>
    </source>
</evidence>
<dbReference type="Gene3D" id="1.10.8.430">
    <property type="entry name" value="Helical domain of apoptotic protease-activating factors"/>
    <property type="match status" value="1"/>
</dbReference>
<accession>A0A0R0G4W6</accession>
<dbReference type="Gramene" id="KRH13312">
    <property type="protein sequence ID" value="KRH13312"/>
    <property type="gene ID" value="GLYMA_15G230400"/>
</dbReference>
<dbReference type="InParanoid" id="A0A0R0G4W6"/>
<reference evidence="5 6" key="1">
    <citation type="journal article" date="2010" name="Nature">
        <title>Genome sequence of the palaeopolyploid soybean.</title>
        <authorList>
            <person name="Schmutz J."/>
            <person name="Cannon S.B."/>
            <person name="Schlueter J."/>
            <person name="Ma J."/>
            <person name="Mitros T."/>
            <person name="Nelson W."/>
            <person name="Hyten D.L."/>
            <person name="Song Q."/>
            <person name="Thelen J.J."/>
            <person name="Cheng J."/>
            <person name="Xu D."/>
            <person name="Hellsten U."/>
            <person name="May G.D."/>
            <person name="Yu Y."/>
            <person name="Sakurai T."/>
            <person name="Umezawa T."/>
            <person name="Bhattacharyya M.K."/>
            <person name="Sandhu D."/>
            <person name="Valliyodan B."/>
            <person name="Lindquist E."/>
            <person name="Peto M."/>
            <person name="Grant D."/>
            <person name="Shu S."/>
            <person name="Goodstein D."/>
            <person name="Barry K."/>
            <person name="Futrell-Griggs M."/>
            <person name="Abernathy B."/>
            <person name="Du J."/>
            <person name="Tian Z."/>
            <person name="Zhu L."/>
            <person name="Gill N."/>
            <person name="Joshi T."/>
            <person name="Libault M."/>
            <person name="Sethuraman A."/>
            <person name="Zhang X.-C."/>
            <person name="Shinozaki K."/>
            <person name="Nguyen H.T."/>
            <person name="Wing R.A."/>
            <person name="Cregan P."/>
            <person name="Specht J."/>
            <person name="Grimwood J."/>
            <person name="Rokhsar D."/>
            <person name="Stacey G."/>
            <person name="Shoemaker R.C."/>
            <person name="Jackson S.A."/>
        </authorList>
    </citation>
    <scope>NUCLEOTIDE SEQUENCE</scope>
    <source>
        <strain evidence="6">cv. Williams 82</strain>
        <tissue evidence="5">Callus</tissue>
    </source>
</reference>
<evidence type="ECO:0000313" key="6">
    <source>
        <dbReference type="EnsemblPlants" id="KRH13312"/>
    </source>
</evidence>
<sequence>MHSQTSRVADNEEKAIQRCTCLKKASGVVVGSGSGSKVSEKLSSTSLLSESIIYGRDDDKEIIFNWLISDIDNKLSILSIVGMGRLGMTMVAQHVYNDPRMDDKFDIKAWVCVSEDFDVFNVSRAILDTISGSTDRSRELEMVQTRLKEKLTSKRFLLVLDNIKWCSWKRAPPGGITRRLLLALFAKHAFQSSNPQANIDFKEIDMKIVEKCKGLPLALKTMGSLLHNKSSVREWENIFKILNKERLQKKLVNNISMIYYLDHFFNNKATQGMCFVMHDLLNDLAKYVSEDMCIRLGVDKAKGLPKTTDHLSFATNYVEYFDGFGGLHDTQSIEKLPDSTCSLSNLQILKLNHCLNLKELPTNLHQLTNLHCLEFINTNIRKVPAHLGKLKNLQVLSSFYVDKITEFELNLHGSLTIGELQNIENPSDALEADLKNKTHLVELDLQRDVIGNLRPSKHLKKLSIRNFVGKQFPNWLLNNSLSNVVTLVLHKCESS</sequence>
<organism evidence="5">
    <name type="scientific">Glycine max</name>
    <name type="common">Soybean</name>
    <name type="synonym">Glycine hispida</name>
    <dbReference type="NCBI Taxonomy" id="3847"/>
    <lineage>
        <taxon>Eukaryota</taxon>
        <taxon>Viridiplantae</taxon>
        <taxon>Streptophyta</taxon>
        <taxon>Embryophyta</taxon>
        <taxon>Tracheophyta</taxon>
        <taxon>Spermatophyta</taxon>
        <taxon>Magnoliopsida</taxon>
        <taxon>eudicotyledons</taxon>
        <taxon>Gunneridae</taxon>
        <taxon>Pentapetalae</taxon>
        <taxon>rosids</taxon>
        <taxon>fabids</taxon>
        <taxon>Fabales</taxon>
        <taxon>Fabaceae</taxon>
        <taxon>Papilionoideae</taxon>
        <taxon>50 kb inversion clade</taxon>
        <taxon>NPAAA clade</taxon>
        <taxon>indigoferoid/millettioid clade</taxon>
        <taxon>Phaseoleae</taxon>
        <taxon>Glycine</taxon>
        <taxon>Glycine subgen. Soja</taxon>
    </lineage>
</organism>
<dbReference type="InterPro" id="IPR042197">
    <property type="entry name" value="Apaf_helical"/>
</dbReference>
<keyword evidence="7" id="KW-1185">Reference proteome</keyword>
<evidence type="ECO:0000313" key="7">
    <source>
        <dbReference type="Proteomes" id="UP000008827"/>
    </source>
</evidence>
<dbReference type="Pfam" id="PF25019">
    <property type="entry name" value="LRR_R13L1-DRL21"/>
    <property type="match status" value="1"/>
</dbReference>
<gene>
    <name evidence="5" type="ORF">GLYMA_15G230400</name>
</gene>
<protein>
    <recommendedName>
        <fullName evidence="8">NB-ARC domain-containing protein</fullName>
    </recommendedName>
</protein>
<dbReference type="GO" id="GO:0098542">
    <property type="term" value="P:defense response to other organism"/>
    <property type="evidence" value="ECO:0000318"/>
    <property type="project" value="GO_Central"/>
</dbReference>
<dbReference type="OMA" id="VREWENI"/>
<evidence type="ECO:0000313" key="5">
    <source>
        <dbReference type="EMBL" id="KRH13312.1"/>
    </source>
</evidence>
<dbReference type="PANTHER" id="PTHR36766">
    <property type="entry name" value="PLANT BROAD-SPECTRUM MILDEW RESISTANCE PROTEIN RPW8"/>
    <property type="match status" value="1"/>
</dbReference>
<dbReference type="EnsemblPlants" id="KRH13312">
    <property type="protein sequence ID" value="KRH13312"/>
    <property type="gene ID" value="GLYMA_15G230400"/>
</dbReference>
<dbReference type="PANTHER" id="PTHR36766:SF45">
    <property type="entry name" value="NB-ARC DOMAIN-CONTAINING PROTEIN"/>
    <property type="match status" value="1"/>
</dbReference>
<keyword evidence="2" id="KW-0611">Plant defense</keyword>
<dbReference type="GO" id="GO:0043531">
    <property type="term" value="F:ADP binding"/>
    <property type="evidence" value="ECO:0007669"/>
    <property type="project" value="InterPro"/>
</dbReference>
<keyword evidence="1" id="KW-0433">Leucine-rich repeat</keyword>
<dbReference type="Pfam" id="PF00931">
    <property type="entry name" value="NB-ARC"/>
    <property type="match status" value="1"/>
</dbReference>
<proteinExistence type="predicted"/>
<evidence type="ECO:0000256" key="1">
    <source>
        <dbReference type="ARBA" id="ARBA00022614"/>
    </source>
</evidence>
<evidence type="ECO:0000256" key="2">
    <source>
        <dbReference type="ARBA" id="ARBA00022821"/>
    </source>
</evidence>
<feature type="domain" description="R13L1/DRL21-like LRR repeat region" evidence="4">
    <location>
        <begin position="410"/>
        <end position="494"/>
    </location>
</feature>
<feature type="domain" description="NB-ARC" evidence="3">
    <location>
        <begin position="57"/>
        <end position="163"/>
    </location>
</feature>
<dbReference type="InterPro" id="IPR002182">
    <property type="entry name" value="NB-ARC"/>
</dbReference>
<dbReference type="SUPFAM" id="SSF52058">
    <property type="entry name" value="L domain-like"/>
    <property type="match status" value="1"/>
</dbReference>
<dbReference type="SMR" id="A0A0R0G4W6"/>
<dbReference type="InterPro" id="IPR056789">
    <property type="entry name" value="LRR_R13L1-DRL21"/>
</dbReference>
<dbReference type="Gene3D" id="3.40.50.300">
    <property type="entry name" value="P-loop containing nucleotide triphosphate hydrolases"/>
    <property type="match status" value="1"/>
</dbReference>
<dbReference type="SUPFAM" id="SSF52540">
    <property type="entry name" value="P-loop containing nucleoside triphosphate hydrolases"/>
    <property type="match status" value="1"/>
</dbReference>
<reference evidence="5" key="3">
    <citation type="submission" date="2018-07" db="EMBL/GenBank/DDBJ databases">
        <title>WGS assembly of Glycine max.</title>
        <authorList>
            <person name="Schmutz J."/>
            <person name="Cannon S."/>
            <person name="Schlueter J."/>
            <person name="Ma J."/>
            <person name="Mitros T."/>
            <person name="Nelson W."/>
            <person name="Hyten D."/>
            <person name="Song Q."/>
            <person name="Thelen J."/>
            <person name="Cheng J."/>
            <person name="Xu D."/>
            <person name="Hellsten U."/>
            <person name="May G."/>
            <person name="Yu Y."/>
            <person name="Sakurai T."/>
            <person name="Umezawa T."/>
            <person name="Bhattacharyya M."/>
            <person name="Sandhu D."/>
            <person name="Valliyodan B."/>
            <person name="Lindquist E."/>
            <person name="Peto M."/>
            <person name="Grant D."/>
            <person name="Shu S."/>
            <person name="Goodstein D."/>
            <person name="Barry K."/>
            <person name="Futrell-Griggs M."/>
            <person name="Abernathy B."/>
            <person name="Du J."/>
            <person name="Tian Z."/>
            <person name="Zhu L."/>
            <person name="Gill N."/>
            <person name="Joshi T."/>
            <person name="Libault M."/>
            <person name="Sethuraman A."/>
            <person name="Zhang X."/>
            <person name="Shinozaki K."/>
            <person name="Nguyen H."/>
            <person name="Wing R."/>
            <person name="Cregan P."/>
            <person name="Specht J."/>
            <person name="Grimwood J."/>
            <person name="Rokhsar D."/>
            <person name="Stacey G."/>
            <person name="Shoemaker R."/>
            <person name="Jackson S."/>
        </authorList>
    </citation>
    <scope>NUCLEOTIDE SEQUENCE</scope>
    <source>
        <tissue evidence="5">Callus</tissue>
    </source>
</reference>
<dbReference type="InterPro" id="IPR027417">
    <property type="entry name" value="P-loop_NTPase"/>
</dbReference>
<dbReference type="Proteomes" id="UP000008827">
    <property type="component" value="Chromosome 15"/>
</dbReference>
<dbReference type="EMBL" id="CM000848">
    <property type="protein sequence ID" value="KRH13312.1"/>
    <property type="molecule type" value="Genomic_DNA"/>
</dbReference>